<evidence type="ECO:0000313" key="1">
    <source>
        <dbReference type="EMBL" id="KKS03219.1"/>
    </source>
</evidence>
<organism evidence="1 2">
    <name type="scientific">candidate division WWE3 bacterium GW2011_GWC2_41_23</name>
    <dbReference type="NCBI Taxonomy" id="1619123"/>
    <lineage>
        <taxon>Bacteria</taxon>
        <taxon>Katanobacteria</taxon>
    </lineage>
</organism>
<dbReference type="AlphaFoldDB" id="A0A0G0VQQ5"/>
<accession>A0A0G0VQQ5</accession>
<sequence>MAKARMIHNKISLSLQVNELSDKAALLFTWAISHADDDGRMIGDAKTMHARIVPLRKWSVSLLEKLLEEITNKGLWQRWKQNNLWYIEFPTWKRYQQIRNDRYSSSLLPAFSTKNGDFGIQNDNQPTTQSNIVKSNPIEFSKGEDSEVVTPSQISYKEGEEDYVTQGVVNPRNFKPANKKEAAALIAWKKLESRNPMAFTTTYLKACRKGLPEWKFYDFSSEIDQDKTINNKGAVFNAKVDEYFNSKQNAV</sequence>
<protein>
    <submittedName>
        <fullName evidence="1">Uncharacterized protein</fullName>
    </submittedName>
</protein>
<name>A0A0G0VQQ5_UNCKA</name>
<dbReference type="EMBL" id="LCBB01000004">
    <property type="protein sequence ID" value="KKS03219.1"/>
    <property type="molecule type" value="Genomic_DNA"/>
</dbReference>
<comment type="caution">
    <text evidence="1">The sequence shown here is derived from an EMBL/GenBank/DDBJ whole genome shotgun (WGS) entry which is preliminary data.</text>
</comment>
<proteinExistence type="predicted"/>
<evidence type="ECO:0000313" key="2">
    <source>
        <dbReference type="Proteomes" id="UP000033947"/>
    </source>
</evidence>
<reference evidence="1 2" key="1">
    <citation type="journal article" date="2015" name="Nature">
        <title>rRNA introns, odd ribosomes, and small enigmatic genomes across a large radiation of phyla.</title>
        <authorList>
            <person name="Brown C.T."/>
            <person name="Hug L.A."/>
            <person name="Thomas B.C."/>
            <person name="Sharon I."/>
            <person name="Castelle C.J."/>
            <person name="Singh A."/>
            <person name="Wilkins M.J."/>
            <person name="Williams K.H."/>
            <person name="Banfield J.F."/>
        </authorList>
    </citation>
    <scope>NUCLEOTIDE SEQUENCE [LARGE SCALE GENOMIC DNA]</scope>
</reference>
<dbReference type="Proteomes" id="UP000033947">
    <property type="component" value="Unassembled WGS sequence"/>
</dbReference>
<gene>
    <name evidence="1" type="ORF">UU55_C0004G0008</name>
</gene>